<dbReference type="EMBL" id="JANKAS010000004">
    <property type="protein sequence ID" value="MCR1898692.1"/>
    <property type="molecule type" value="Genomic_DNA"/>
</dbReference>
<reference evidence="2" key="1">
    <citation type="submission" date="2022-07" db="EMBL/GenBank/DDBJ databases">
        <title>Enhanced cultured diversity of the mouse gut microbiota enables custom-made synthetic communities.</title>
        <authorList>
            <person name="Afrizal A."/>
        </authorList>
    </citation>
    <scope>NUCLEOTIDE SEQUENCE</scope>
    <source>
        <strain evidence="2">DSM 28593</strain>
    </source>
</reference>
<evidence type="ECO:0000259" key="1">
    <source>
        <dbReference type="Pfam" id="PF14343"/>
    </source>
</evidence>
<dbReference type="Proteomes" id="UP001205748">
    <property type="component" value="Unassembled WGS sequence"/>
</dbReference>
<dbReference type="RefSeq" id="WP_257530281.1">
    <property type="nucleotide sequence ID" value="NZ_JANKAS010000004.1"/>
</dbReference>
<comment type="caution">
    <text evidence="2">The sequence shown here is derived from an EMBL/GenBank/DDBJ whole genome shotgun (WGS) entry which is preliminary data.</text>
</comment>
<dbReference type="Pfam" id="PF14343">
    <property type="entry name" value="PrcB_C"/>
    <property type="match status" value="1"/>
</dbReference>
<feature type="domain" description="PrcB C-terminal" evidence="1">
    <location>
        <begin position="38"/>
        <end position="96"/>
    </location>
</feature>
<dbReference type="AlphaFoldDB" id="A0AAE3HDX4"/>
<accession>A0AAE3HDX4</accession>
<keyword evidence="2" id="KW-0378">Hydrolase</keyword>
<keyword evidence="3" id="KW-1185">Reference proteome</keyword>
<evidence type="ECO:0000313" key="3">
    <source>
        <dbReference type="Proteomes" id="UP001205748"/>
    </source>
</evidence>
<protein>
    <submittedName>
        <fullName evidence="2">Protease complex subunit PrcB family protein</fullName>
    </submittedName>
</protein>
<proteinExistence type="predicted"/>
<dbReference type="GO" id="GO:0008233">
    <property type="term" value="F:peptidase activity"/>
    <property type="evidence" value="ECO:0007669"/>
    <property type="project" value="UniProtKB-KW"/>
</dbReference>
<sequence>MKEGRIQWIRNAPTLIEKEIKKRSQEEFYEIFLHEGALYLVASLGQKNTLGYQINIQNINPIKTDQWEVIMEQKNPPKGKKVAQAISLPISIVKIDVQDKKDLPKEIIFKNIDHKILQIAKIEEEVRV</sequence>
<dbReference type="InterPro" id="IPR025748">
    <property type="entry name" value="PrcB_C_dom"/>
</dbReference>
<dbReference type="GO" id="GO:0006508">
    <property type="term" value="P:proteolysis"/>
    <property type="evidence" value="ECO:0007669"/>
    <property type="project" value="UniProtKB-KW"/>
</dbReference>
<organism evidence="2 3">
    <name type="scientific">Irregularibacter muris</name>
    <dbReference type="NCBI Taxonomy" id="1796619"/>
    <lineage>
        <taxon>Bacteria</taxon>
        <taxon>Bacillati</taxon>
        <taxon>Bacillota</taxon>
        <taxon>Clostridia</taxon>
        <taxon>Eubacteriales</taxon>
        <taxon>Eubacteriaceae</taxon>
        <taxon>Irregularibacter</taxon>
    </lineage>
</organism>
<name>A0AAE3HDX4_9FIRM</name>
<gene>
    <name evidence="2" type="ORF">NSA47_06765</name>
</gene>
<evidence type="ECO:0000313" key="2">
    <source>
        <dbReference type="EMBL" id="MCR1898692.1"/>
    </source>
</evidence>
<keyword evidence="2" id="KW-0645">Protease</keyword>